<dbReference type="InterPro" id="IPR006171">
    <property type="entry name" value="TOPRIM_dom"/>
</dbReference>
<dbReference type="InterPro" id="IPR034160">
    <property type="entry name" value="TOPRIM_GyrB"/>
</dbReference>
<dbReference type="InterPro" id="IPR018522">
    <property type="entry name" value="TopoIIA_CS"/>
</dbReference>
<evidence type="ECO:0000313" key="13">
    <source>
        <dbReference type="Proteomes" id="UP000543804"/>
    </source>
</evidence>
<evidence type="ECO:0000256" key="8">
    <source>
        <dbReference type="ARBA" id="ARBA00023029"/>
    </source>
</evidence>
<keyword evidence="7" id="KW-0460">Magnesium</keyword>
<keyword evidence="10 12" id="KW-0413">Isomerase</keyword>
<evidence type="ECO:0000256" key="9">
    <source>
        <dbReference type="ARBA" id="ARBA00023125"/>
    </source>
</evidence>
<evidence type="ECO:0000256" key="7">
    <source>
        <dbReference type="ARBA" id="ARBA00022842"/>
    </source>
</evidence>
<keyword evidence="6" id="KW-0067">ATP-binding</keyword>
<protein>
    <recommendedName>
        <fullName evidence="3">DNA topoisomerase (ATP-hydrolyzing)</fullName>
        <ecNumber evidence="3">5.6.2.2</ecNumber>
    </recommendedName>
</protein>
<dbReference type="SMART" id="SM00433">
    <property type="entry name" value="TOP2c"/>
    <property type="match status" value="1"/>
</dbReference>
<dbReference type="PRINTS" id="PR01159">
    <property type="entry name" value="DNAGYRASEB"/>
</dbReference>
<evidence type="ECO:0000256" key="1">
    <source>
        <dbReference type="ARBA" id="ARBA00000185"/>
    </source>
</evidence>
<accession>A0A848B6Z8</accession>
<dbReference type="AlphaFoldDB" id="A0A848B6Z8"/>
<dbReference type="PROSITE" id="PS50880">
    <property type="entry name" value="TOPRIM"/>
    <property type="match status" value="1"/>
</dbReference>
<dbReference type="PANTHER" id="PTHR45866:SF1">
    <property type="entry name" value="DNA GYRASE SUBUNIT B, MITOCHONDRIAL"/>
    <property type="match status" value="1"/>
</dbReference>
<dbReference type="InterPro" id="IPR013760">
    <property type="entry name" value="Topo_IIA-like_dom_sf"/>
</dbReference>
<name>A0A848B6Z8_9FIRM</name>
<keyword evidence="13" id="KW-1185">Reference proteome</keyword>
<dbReference type="Pfam" id="PF01751">
    <property type="entry name" value="Toprim"/>
    <property type="match status" value="1"/>
</dbReference>
<comment type="caution">
    <text evidence="12">The sequence shown here is derived from an EMBL/GenBank/DDBJ whole genome shotgun (WGS) entry which is preliminary data.</text>
</comment>
<dbReference type="GO" id="GO:0003677">
    <property type="term" value="F:DNA binding"/>
    <property type="evidence" value="ECO:0007669"/>
    <property type="project" value="UniProtKB-KW"/>
</dbReference>
<evidence type="ECO:0000256" key="3">
    <source>
        <dbReference type="ARBA" id="ARBA00012895"/>
    </source>
</evidence>
<dbReference type="PRINTS" id="PR00418">
    <property type="entry name" value="TPI2FAMILY"/>
</dbReference>
<dbReference type="GO" id="GO:0006265">
    <property type="term" value="P:DNA topological change"/>
    <property type="evidence" value="ECO:0007669"/>
    <property type="project" value="InterPro"/>
</dbReference>
<dbReference type="PROSITE" id="PS00177">
    <property type="entry name" value="TOPOISOMERASE_II"/>
    <property type="match status" value="1"/>
</dbReference>
<evidence type="ECO:0000256" key="6">
    <source>
        <dbReference type="ARBA" id="ARBA00022840"/>
    </source>
</evidence>
<dbReference type="FunFam" id="3.40.50.670:FF:000002">
    <property type="entry name" value="DNA gyrase subunit B"/>
    <property type="match status" value="1"/>
</dbReference>
<comment type="catalytic activity">
    <reaction evidence="1">
        <text>ATP-dependent breakage, passage and rejoining of double-stranded DNA.</text>
        <dbReference type="EC" id="5.6.2.2"/>
    </reaction>
</comment>
<evidence type="ECO:0000256" key="10">
    <source>
        <dbReference type="ARBA" id="ARBA00023235"/>
    </source>
</evidence>
<dbReference type="Pfam" id="PF00986">
    <property type="entry name" value="DNA_gyraseB_C"/>
    <property type="match status" value="1"/>
</dbReference>
<keyword evidence="5" id="KW-0547">Nucleotide-binding</keyword>
<evidence type="ECO:0000256" key="4">
    <source>
        <dbReference type="ARBA" id="ARBA00022723"/>
    </source>
</evidence>
<evidence type="ECO:0000259" key="11">
    <source>
        <dbReference type="PROSITE" id="PS50880"/>
    </source>
</evidence>
<keyword evidence="8" id="KW-0799">Topoisomerase</keyword>
<dbReference type="InterPro" id="IPR001241">
    <property type="entry name" value="Topo_IIA"/>
</dbReference>
<gene>
    <name evidence="12" type="ORF">HF878_10810</name>
</gene>
<dbReference type="Proteomes" id="UP000543804">
    <property type="component" value="Unassembled WGS sequence"/>
</dbReference>
<comment type="similarity">
    <text evidence="2">Belongs to the type II topoisomerase GyrB family.</text>
</comment>
<feature type="domain" description="Toprim" evidence="11">
    <location>
        <begin position="27"/>
        <end position="141"/>
    </location>
</feature>
<dbReference type="InterPro" id="IPR000565">
    <property type="entry name" value="Topo_IIA_B"/>
</dbReference>
<proteinExistence type="inferred from homology"/>
<dbReference type="InterPro" id="IPR002288">
    <property type="entry name" value="DNA_gyrase_B_C"/>
</dbReference>
<dbReference type="GO" id="GO:0034335">
    <property type="term" value="F:DNA negative supercoiling activity"/>
    <property type="evidence" value="ECO:0007669"/>
    <property type="project" value="UniProtKB-ARBA"/>
</dbReference>
<dbReference type="GO" id="GO:0046872">
    <property type="term" value="F:metal ion binding"/>
    <property type="evidence" value="ECO:0007669"/>
    <property type="project" value="UniProtKB-KW"/>
</dbReference>
<evidence type="ECO:0000313" key="12">
    <source>
        <dbReference type="EMBL" id="NMD99930.1"/>
    </source>
</evidence>
<reference evidence="12 13" key="1">
    <citation type="submission" date="2020-04" db="EMBL/GenBank/DDBJ databases">
        <authorList>
            <person name="Hitch T.C.A."/>
            <person name="Wylensek D."/>
            <person name="Clavel T."/>
        </authorList>
    </citation>
    <scope>NUCLEOTIDE SEQUENCE [LARGE SCALE GENOMIC DNA]</scope>
    <source>
        <strain evidence="12 13">PG-130-P53-12</strain>
    </source>
</reference>
<dbReference type="RefSeq" id="WP_240950807.1">
    <property type="nucleotide sequence ID" value="NZ_JABAFA010000097.1"/>
</dbReference>
<dbReference type="EC" id="5.6.2.2" evidence="3"/>
<organism evidence="12 13">
    <name type="scientific">Selenomonas bovis</name>
    <dbReference type="NCBI Taxonomy" id="416586"/>
    <lineage>
        <taxon>Bacteria</taxon>
        <taxon>Bacillati</taxon>
        <taxon>Bacillota</taxon>
        <taxon>Negativicutes</taxon>
        <taxon>Selenomonadales</taxon>
        <taxon>Selenomonadaceae</taxon>
        <taxon>Selenomonas</taxon>
    </lineage>
</organism>
<dbReference type="GO" id="GO:0005524">
    <property type="term" value="F:ATP binding"/>
    <property type="evidence" value="ECO:0007669"/>
    <property type="project" value="UniProtKB-KW"/>
</dbReference>
<evidence type="ECO:0000256" key="2">
    <source>
        <dbReference type="ARBA" id="ARBA00010708"/>
    </source>
</evidence>
<dbReference type="SUPFAM" id="SSF56719">
    <property type="entry name" value="Type II DNA topoisomerase"/>
    <property type="match status" value="1"/>
</dbReference>
<dbReference type="PANTHER" id="PTHR45866">
    <property type="entry name" value="DNA GYRASE/TOPOISOMERASE SUBUNIT B"/>
    <property type="match status" value="1"/>
</dbReference>
<dbReference type="Gene3D" id="3.40.50.670">
    <property type="match status" value="1"/>
</dbReference>
<feature type="non-terminal residue" evidence="12">
    <location>
        <position position="1"/>
    </location>
</feature>
<dbReference type="CDD" id="cd03366">
    <property type="entry name" value="TOPRIM_TopoIIA_GyrB"/>
    <property type="match status" value="1"/>
</dbReference>
<dbReference type="EMBL" id="JABAFA010000097">
    <property type="protein sequence ID" value="NMD99930.1"/>
    <property type="molecule type" value="Genomic_DNA"/>
</dbReference>
<sequence>SKKKQGLQQATISDKLAKCSSKDPSECEIYLVEGDSAGGSAKQGRDRRTQAILPLRGKILNVEKADMARALMNQEIRTMMATFGCGTKDDYDESKLNYNKIIIMTDADVDGSHIRTLLLTFLFRYMPQVIEDGHVYIALPPLYLVKKGKQHWYTYSDEEQQKKLKEIGTQGVTVQRYKGLGEMNPEQLFETTMNPDNRTIVQCTVDDASEADEVFSLLMGEDVEPRRKWIEENAHKVKNIDIGG</sequence>
<keyword evidence="4" id="KW-0479">Metal-binding</keyword>
<dbReference type="InterPro" id="IPR013759">
    <property type="entry name" value="Topo_IIA_B_C"/>
</dbReference>
<evidence type="ECO:0000256" key="5">
    <source>
        <dbReference type="ARBA" id="ARBA00022741"/>
    </source>
</evidence>
<keyword evidence="9" id="KW-0238">DNA-binding</keyword>